<dbReference type="Proteomes" id="UP000000702">
    <property type="component" value="Unassembled WGS sequence"/>
</dbReference>
<dbReference type="VEuPathDB" id="TriTrypDB:TcIL3000_0_59340"/>
<dbReference type="OMA" id="CTANMSK"/>
<feature type="non-terminal residue" evidence="1">
    <location>
        <position position="269"/>
    </location>
</feature>
<keyword evidence="2" id="KW-1185">Reference proteome</keyword>
<gene>
    <name evidence="1" type="ORF">TCIL3000_0_59340</name>
</gene>
<protein>
    <submittedName>
        <fullName evidence="1">WGS project CAEQ00000000 data, annotated contig 2389</fullName>
    </submittedName>
</protein>
<comment type="caution">
    <text evidence="1">The sequence shown here is derived from an EMBL/GenBank/DDBJ whole genome shotgun (WGS) entry which is preliminary data.</text>
</comment>
<reference evidence="1 2" key="2">
    <citation type="journal article" date="2012" name="Proc. Natl. Acad. Sci. U.S.A.">
        <title>Antigenic diversity is generated by distinct evolutionary mechanisms in African trypanosome species.</title>
        <authorList>
            <person name="Jackson A.P."/>
            <person name="Berry A."/>
            <person name="Aslett M."/>
            <person name="Allison H.C."/>
            <person name="Burton P."/>
            <person name="Vavrova-Anderson J."/>
            <person name="Brown R."/>
            <person name="Browne H."/>
            <person name="Corton N."/>
            <person name="Hauser H."/>
            <person name="Gamble J."/>
            <person name="Gilderthorp R."/>
            <person name="Marcello L."/>
            <person name="McQuillan J."/>
            <person name="Otto T.D."/>
            <person name="Quail M.A."/>
            <person name="Sanders M.J."/>
            <person name="van Tonder A."/>
            <person name="Ginger M.L."/>
            <person name="Field M.C."/>
            <person name="Barry J.D."/>
            <person name="Hertz-Fowler C."/>
            <person name="Berriman M."/>
        </authorList>
    </citation>
    <scope>NUCLEOTIDE SEQUENCE [LARGE SCALE GENOMIC DNA]</scope>
    <source>
        <strain evidence="1 2">IL3000</strain>
    </source>
</reference>
<evidence type="ECO:0000313" key="1">
    <source>
        <dbReference type="EMBL" id="CCD15407.1"/>
    </source>
</evidence>
<sequence length="269" mass="30536">MNPVCVLVELEGRRDFYHLRQRLGGDGYKTTAVDVQPWLDEEETRVYRHLARCFFYPAHQEPPSSELKEIADSFVRLLKETVVRPLRRLCSVVPDCLELRVCNEPWRKCAGHGNSLSLSPLAGVDAEMKRTSTDELSRCYRAMRWRWSDFFCGKDSYSGKAVLEGETVSPSFEQWDATTLSSMRRVGDAISEVQKDLMLMLNNMGEGNIGLALDSSTGGVRNSLWPELVRLIENAFNSVVSDIVELILWCIQQSLLGEGVFFGRPMFTL</sequence>
<reference evidence="2" key="1">
    <citation type="submission" date="2011-07" db="EMBL/GenBank/DDBJ databases">
        <title>Divergent evolution of antigenic variation in African trypanosomes.</title>
        <authorList>
            <person name="Jackson A.P."/>
            <person name="Berry A."/>
            <person name="Allison H.C."/>
            <person name="Burton P."/>
            <person name="Anderson J."/>
            <person name="Aslett M."/>
            <person name="Brown R."/>
            <person name="Corton N."/>
            <person name="Harris D."/>
            <person name="Hauser H."/>
            <person name="Gamble J."/>
            <person name="Gilderthorp R."/>
            <person name="McQuillan J."/>
            <person name="Quail M.A."/>
            <person name="Sanders M."/>
            <person name="Van Tonder A."/>
            <person name="Ginger M.L."/>
            <person name="Donelson J.E."/>
            <person name="Field M.C."/>
            <person name="Barry J.D."/>
            <person name="Berriman M."/>
            <person name="Hertz-Fowler C."/>
        </authorList>
    </citation>
    <scope>NUCLEOTIDE SEQUENCE [LARGE SCALE GENOMIC DNA]</scope>
    <source>
        <strain evidence="2">IL3000</strain>
    </source>
</reference>
<dbReference type="EMBL" id="CAEQ01001896">
    <property type="protein sequence ID" value="CCD15407.1"/>
    <property type="molecule type" value="Genomic_DNA"/>
</dbReference>
<evidence type="ECO:0000313" key="2">
    <source>
        <dbReference type="Proteomes" id="UP000000702"/>
    </source>
</evidence>
<proteinExistence type="predicted"/>
<accession>F9WDQ3</accession>
<dbReference type="AlphaFoldDB" id="F9WDQ3"/>
<organism evidence="1 2">
    <name type="scientific">Trypanosoma congolense (strain IL3000)</name>
    <dbReference type="NCBI Taxonomy" id="1068625"/>
    <lineage>
        <taxon>Eukaryota</taxon>
        <taxon>Discoba</taxon>
        <taxon>Euglenozoa</taxon>
        <taxon>Kinetoplastea</taxon>
        <taxon>Metakinetoplastina</taxon>
        <taxon>Trypanosomatida</taxon>
        <taxon>Trypanosomatidae</taxon>
        <taxon>Trypanosoma</taxon>
        <taxon>Nannomonas</taxon>
    </lineage>
</organism>
<name>F9WDQ3_TRYCI</name>